<dbReference type="CTD" id="36346546"/>
<dbReference type="KEGG" id="egl:EGR_10831"/>
<dbReference type="EMBL" id="APAU02000279">
    <property type="protein sequence ID" value="EUB54308.1"/>
    <property type="molecule type" value="Genomic_DNA"/>
</dbReference>
<evidence type="ECO:0000313" key="2">
    <source>
        <dbReference type="Proteomes" id="UP000019149"/>
    </source>
</evidence>
<protein>
    <submittedName>
        <fullName evidence="1">Uncharacterized protein</fullName>
    </submittedName>
</protein>
<organism evidence="1 2">
    <name type="scientific">Echinococcus granulosus</name>
    <name type="common">Hydatid tapeworm</name>
    <dbReference type="NCBI Taxonomy" id="6210"/>
    <lineage>
        <taxon>Eukaryota</taxon>
        <taxon>Metazoa</taxon>
        <taxon>Spiralia</taxon>
        <taxon>Lophotrochozoa</taxon>
        <taxon>Platyhelminthes</taxon>
        <taxon>Cestoda</taxon>
        <taxon>Eucestoda</taxon>
        <taxon>Cyclophyllidea</taxon>
        <taxon>Taeniidae</taxon>
        <taxon>Echinococcus</taxon>
        <taxon>Echinococcus granulosus group</taxon>
    </lineage>
</organism>
<dbReference type="RefSeq" id="XP_024345504.1">
    <property type="nucleotide sequence ID" value="XM_024500080.1"/>
</dbReference>
<dbReference type="AlphaFoldDB" id="W6TZX7"/>
<gene>
    <name evidence="1" type="ORF">EGR_10831</name>
</gene>
<dbReference type="Proteomes" id="UP000019149">
    <property type="component" value="Unassembled WGS sequence"/>
</dbReference>
<evidence type="ECO:0000313" key="1">
    <source>
        <dbReference type="EMBL" id="EUB54308.1"/>
    </source>
</evidence>
<reference evidence="1 2" key="1">
    <citation type="journal article" date="2013" name="Nat. Genet.">
        <title>The genome of the hydatid tapeworm Echinococcus granulosus.</title>
        <authorList>
            <person name="Zheng H."/>
            <person name="Zhang W."/>
            <person name="Zhang L."/>
            <person name="Zhang Z."/>
            <person name="Li J."/>
            <person name="Lu G."/>
            <person name="Zhu Y."/>
            <person name="Wang Y."/>
            <person name="Huang Y."/>
            <person name="Liu J."/>
            <person name="Kang H."/>
            <person name="Chen J."/>
            <person name="Wang L."/>
            <person name="Chen A."/>
            <person name="Yu S."/>
            <person name="Gao Z."/>
            <person name="Jin L."/>
            <person name="Gu W."/>
            <person name="Wang Z."/>
            <person name="Zhao L."/>
            <person name="Shi B."/>
            <person name="Wen H."/>
            <person name="Lin R."/>
            <person name="Jones M.K."/>
            <person name="Brejova B."/>
            <person name="Vinar T."/>
            <person name="Zhao G."/>
            <person name="McManus D.P."/>
            <person name="Chen Z."/>
            <person name="Zhou Y."/>
            <person name="Wang S."/>
        </authorList>
    </citation>
    <scope>NUCLEOTIDE SEQUENCE [LARGE SCALE GENOMIC DNA]</scope>
</reference>
<keyword evidence="2" id="KW-1185">Reference proteome</keyword>
<sequence length="95" mass="10773">MNLVSSKSKCQTRAFGYLLLFAFARNSVHTSKTIARLYFDVFWCPNPDDASVGSADVDTPNRTFRQHLAMRCRESDSGVPDRAFKAQMFVEFMPA</sequence>
<comment type="caution">
    <text evidence="1">The sequence shown here is derived from an EMBL/GenBank/DDBJ whole genome shotgun (WGS) entry which is preliminary data.</text>
</comment>
<proteinExistence type="predicted"/>
<accession>W6TZX7</accession>
<dbReference type="GeneID" id="36346546"/>
<name>W6TZX7_ECHGR</name>